<comment type="caution">
    <text evidence="1">The sequence shown here is derived from an EMBL/GenBank/DDBJ whole genome shotgun (WGS) entry which is preliminary data.</text>
</comment>
<evidence type="ECO:0000313" key="1">
    <source>
        <dbReference type="EMBL" id="GIY99998.1"/>
    </source>
</evidence>
<organism evidence="1 2">
    <name type="scientific">Caerostris extrusa</name>
    <name type="common">Bark spider</name>
    <name type="synonym">Caerostris bankana</name>
    <dbReference type="NCBI Taxonomy" id="172846"/>
    <lineage>
        <taxon>Eukaryota</taxon>
        <taxon>Metazoa</taxon>
        <taxon>Ecdysozoa</taxon>
        <taxon>Arthropoda</taxon>
        <taxon>Chelicerata</taxon>
        <taxon>Arachnida</taxon>
        <taxon>Araneae</taxon>
        <taxon>Araneomorphae</taxon>
        <taxon>Entelegynae</taxon>
        <taxon>Araneoidea</taxon>
        <taxon>Araneidae</taxon>
        <taxon>Caerostris</taxon>
    </lineage>
</organism>
<dbReference type="AlphaFoldDB" id="A0AAV4Y0E5"/>
<name>A0AAV4Y0E5_CAEEX</name>
<keyword evidence="2" id="KW-1185">Reference proteome</keyword>
<protein>
    <submittedName>
        <fullName evidence="1">Uncharacterized protein</fullName>
    </submittedName>
</protein>
<sequence>MKMKMSQFHSQFEEHFHFSHVEPYSDQRYTSLQVSREKKCSLDKQAYLAHLWWFPAKQRVSNRRGRIHLNLSIDRREHGIEYNKKREENNNSDVVKRLEY</sequence>
<dbReference type="Proteomes" id="UP001054945">
    <property type="component" value="Unassembled WGS sequence"/>
</dbReference>
<accession>A0AAV4Y0E5</accession>
<gene>
    <name evidence="1" type="ORF">CEXT_360491</name>
</gene>
<dbReference type="EMBL" id="BPLR01018481">
    <property type="protein sequence ID" value="GIY99998.1"/>
    <property type="molecule type" value="Genomic_DNA"/>
</dbReference>
<reference evidence="1 2" key="1">
    <citation type="submission" date="2021-06" db="EMBL/GenBank/DDBJ databases">
        <title>Caerostris extrusa draft genome.</title>
        <authorList>
            <person name="Kono N."/>
            <person name="Arakawa K."/>
        </authorList>
    </citation>
    <scope>NUCLEOTIDE SEQUENCE [LARGE SCALE GENOMIC DNA]</scope>
</reference>
<evidence type="ECO:0000313" key="2">
    <source>
        <dbReference type="Proteomes" id="UP001054945"/>
    </source>
</evidence>
<proteinExistence type="predicted"/>